<keyword evidence="4 6" id="KW-0143">Chaperone</keyword>
<evidence type="ECO:0000256" key="4">
    <source>
        <dbReference type="ARBA" id="ARBA00023186"/>
    </source>
</evidence>
<dbReference type="Pfam" id="PF00118">
    <property type="entry name" value="Cpn60_TCP1"/>
    <property type="match status" value="1"/>
</dbReference>
<evidence type="ECO:0000256" key="2">
    <source>
        <dbReference type="ARBA" id="ARBA00022741"/>
    </source>
</evidence>
<comment type="caution">
    <text evidence="6">Lacks conserved residue(s) required for the propagation of feature annotation.</text>
</comment>
<feature type="binding site" evidence="6">
    <location>
        <position position="415"/>
    </location>
    <ligand>
        <name>ATP</name>
        <dbReference type="ChEBI" id="CHEBI:30616"/>
    </ligand>
</feature>
<dbReference type="NCBIfam" id="NF009487">
    <property type="entry name" value="PRK12849.1"/>
    <property type="match status" value="1"/>
</dbReference>
<protein>
    <recommendedName>
        <fullName evidence="6">Chaperonin GroEL</fullName>
        <ecNumber evidence="6">5.6.1.7</ecNumber>
    </recommendedName>
    <alternativeName>
        <fullName evidence="6">60 kDa chaperonin</fullName>
    </alternativeName>
    <alternativeName>
        <fullName evidence="6">Chaperonin-60</fullName>
        <shortName evidence="6">Cpn60</shortName>
    </alternativeName>
</protein>
<dbReference type="InterPro" id="IPR027410">
    <property type="entry name" value="TCP-1-like_intermed_sf"/>
</dbReference>
<dbReference type="NCBIfam" id="NF000592">
    <property type="entry name" value="PRK00013.1"/>
    <property type="match status" value="1"/>
</dbReference>
<dbReference type="PROSITE" id="PS00296">
    <property type="entry name" value="CHAPERONINS_CPN60"/>
    <property type="match status" value="1"/>
</dbReference>
<comment type="caution">
    <text evidence="9">The sequence shown here is derived from an EMBL/GenBank/DDBJ whole genome shotgun (WGS) entry which is preliminary data.</text>
</comment>
<evidence type="ECO:0000256" key="3">
    <source>
        <dbReference type="ARBA" id="ARBA00022840"/>
    </source>
</evidence>
<gene>
    <name evidence="6 9" type="primary">groL</name>
    <name evidence="6" type="synonym">groEL</name>
    <name evidence="9" type="ORF">ACFPH8_05275</name>
</gene>
<evidence type="ECO:0000256" key="1">
    <source>
        <dbReference type="ARBA" id="ARBA00006607"/>
    </source>
</evidence>
<dbReference type="RefSeq" id="WP_248397894.1">
    <property type="nucleotide sequence ID" value="NZ_JBHSLA010000001.1"/>
</dbReference>
<dbReference type="SUPFAM" id="SSF54849">
    <property type="entry name" value="GroEL-intermediate domain like"/>
    <property type="match status" value="1"/>
</dbReference>
<dbReference type="InterPro" id="IPR027413">
    <property type="entry name" value="GROEL-like_equatorial_sf"/>
</dbReference>
<dbReference type="InterPro" id="IPR001844">
    <property type="entry name" value="Cpn60/GroEL"/>
</dbReference>
<feature type="binding site" evidence="6">
    <location>
        <begin position="86"/>
        <end position="90"/>
    </location>
    <ligand>
        <name>ATP</name>
        <dbReference type="ChEBI" id="CHEBI:30616"/>
    </ligand>
</feature>
<keyword evidence="6" id="KW-0963">Cytoplasm</keyword>
<comment type="function">
    <text evidence="6 8">Together with its co-chaperonin GroES, plays an essential role in assisting protein folding. The GroEL-GroES system forms a nano-cage that allows encapsulation of the non-native substrate proteins and provides a physical environment optimized to promote and accelerate protein folding.</text>
</comment>
<comment type="subcellular location">
    <subcellularLocation>
        <location evidence="6">Cytoplasm</location>
    </subcellularLocation>
</comment>
<reference evidence="10" key="1">
    <citation type="journal article" date="2019" name="Int. J. Syst. Evol. Microbiol.">
        <title>The Global Catalogue of Microorganisms (GCM) 10K type strain sequencing project: providing services to taxonomists for standard genome sequencing and annotation.</title>
        <authorList>
            <consortium name="The Broad Institute Genomics Platform"/>
            <consortium name="The Broad Institute Genome Sequencing Center for Infectious Disease"/>
            <person name="Wu L."/>
            <person name="Ma J."/>
        </authorList>
    </citation>
    <scope>NUCLEOTIDE SEQUENCE [LARGE SCALE GENOMIC DNA]</scope>
    <source>
        <strain evidence="10">JCM 17978</strain>
    </source>
</reference>
<dbReference type="CDD" id="cd03344">
    <property type="entry name" value="GroEL"/>
    <property type="match status" value="1"/>
</dbReference>
<dbReference type="EC" id="5.6.1.7" evidence="6"/>
<dbReference type="InterPro" id="IPR018370">
    <property type="entry name" value="Chaperonin_Cpn60_CS"/>
</dbReference>
<feature type="binding site" evidence="6">
    <location>
        <position position="50"/>
    </location>
    <ligand>
        <name>ATP</name>
        <dbReference type="ChEBI" id="CHEBI:30616"/>
    </ligand>
</feature>
<dbReference type="Gene3D" id="3.30.260.10">
    <property type="entry name" value="TCP-1-like chaperonin intermediate domain"/>
    <property type="match status" value="1"/>
</dbReference>
<dbReference type="InterPro" id="IPR002423">
    <property type="entry name" value="Cpn60/GroEL/TCP-1"/>
</dbReference>
<dbReference type="SUPFAM" id="SSF48592">
    <property type="entry name" value="GroEL equatorial domain-like"/>
    <property type="match status" value="1"/>
</dbReference>
<dbReference type="NCBIfam" id="NF009489">
    <property type="entry name" value="PRK12851.1"/>
    <property type="match status" value="1"/>
</dbReference>
<feature type="binding site" evidence="6">
    <location>
        <position position="495"/>
    </location>
    <ligand>
        <name>ATP</name>
        <dbReference type="ChEBI" id="CHEBI:30616"/>
    </ligand>
</feature>
<dbReference type="EMBL" id="JBHSLA010000001">
    <property type="protein sequence ID" value="MFC5194733.1"/>
    <property type="molecule type" value="Genomic_DNA"/>
</dbReference>
<evidence type="ECO:0000256" key="5">
    <source>
        <dbReference type="ARBA" id="ARBA00023235"/>
    </source>
</evidence>
<feature type="binding site" evidence="6">
    <location>
        <begin position="29"/>
        <end position="32"/>
    </location>
    <ligand>
        <name>ATP</name>
        <dbReference type="ChEBI" id="CHEBI:30616"/>
    </ligand>
</feature>
<name>A0ABW0C685_9FLAO</name>
<keyword evidence="3 6" id="KW-0067">ATP-binding</keyword>
<dbReference type="InterPro" id="IPR027409">
    <property type="entry name" value="GroEL-like_apical_dom_sf"/>
</dbReference>
<dbReference type="Proteomes" id="UP001596162">
    <property type="component" value="Unassembled WGS sequence"/>
</dbReference>
<proteinExistence type="inferred from homology"/>
<dbReference type="SUPFAM" id="SSF52029">
    <property type="entry name" value="GroEL apical domain-like"/>
    <property type="match status" value="1"/>
</dbReference>
<keyword evidence="10" id="KW-1185">Reference proteome</keyword>
<evidence type="ECO:0000256" key="7">
    <source>
        <dbReference type="RuleBase" id="RU000418"/>
    </source>
</evidence>
<keyword evidence="2 6" id="KW-0547">Nucleotide-binding</keyword>
<dbReference type="NCBIfam" id="NF009488">
    <property type="entry name" value="PRK12850.1"/>
    <property type="match status" value="1"/>
</dbReference>
<dbReference type="PRINTS" id="PR00298">
    <property type="entry name" value="CHAPERONIN60"/>
</dbReference>
<evidence type="ECO:0000313" key="9">
    <source>
        <dbReference type="EMBL" id="MFC5194733.1"/>
    </source>
</evidence>
<evidence type="ECO:0000256" key="8">
    <source>
        <dbReference type="RuleBase" id="RU000419"/>
    </source>
</evidence>
<dbReference type="HAMAP" id="MF_00600">
    <property type="entry name" value="CH60"/>
    <property type="match status" value="1"/>
</dbReference>
<comment type="subunit">
    <text evidence="6 8">Forms a cylinder of 14 subunits composed of two heptameric rings stacked back-to-back. Interacts with the co-chaperonin GroES.</text>
</comment>
<dbReference type="NCBIfam" id="TIGR02348">
    <property type="entry name" value="GroEL"/>
    <property type="match status" value="1"/>
</dbReference>
<dbReference type="PANTHER" id="PTHR45633">
    <property type="entry name" value="60 KDA HEAT SHOCK PROTEIN, MITOCHONDRIAL"/>
    <property type="match status" value="1"/>
</dbReference>
<keyword evidence="5 6" id="KW-0413">Isomerase</keyword>
<sequence length="542" mass="57207">MAKDIKFDIDARDGLKRGVDALANAVKVTLGPKGRNVIISRSFGAPQVTKDGVTVAKEVELENELENMGAQMVKEVASRTNDLAGDGTTTATVLAQAIVKEGLRNVAAGANPMDLKRGIDKAVETIVADLAKQSKQVGNSSEKIKQVASISANNDETIGDLIAKAFSKVGKEGVITVEEAKGMETYVDVVEGMQFDRGYLSPYFVTDSDKMVADLENPYILLFDKKISNLQEILPILEPVAQSGRPLLIIAEDVEGQALATLVVNKLRGGLKIAAVKAPGFGDRRKAMLEDIAILTGGVVISEERGFSLENADLSMLGTAETVTIDKDNTTIVNGSGDASAIKNRVNQIKAQIETTTSDYDKEKLQERLAKLAGGVAVLYVGAASEVEMKEKKDRVDDALHATRAAVEEGIVAGGGVALVRAIGLLQKLTAENLDEVTGIQIVARAIEAPLRTIVENAGGEGSVVIAKVLEGKKDFGFDAKSGTYVDMLKAGIIDPKKVTRVALENAASVAGMILTTECALIDIKEDAPAMPMGGGGMPGMM</sequence>
<dbReference type="Gene3D" id="1.10.560.10">
    <property type="entry name" value="GroEL-like equatorial domain"/>
    <property type="match status" value="1"/>
</dbReference>
<evidence type="ECO:0000256" key="6">
    <source>
        <dbReference type="HAMAP-Rule" id="MF_00600"/>
    </source>
</evidence>
<dbReference type="Gene3D" id="3.50.7.10">
    <property type="entry name" value="GroEL"/>
    <property type="match status" value="1"/>
</dbReference>
<evidence type="ECO:0000313" key="10">
    <source>
        <dbReference type="Proteomes" id="UP001596162"/>
    </source>
</evidence>
<comment type="similarity">
    <text evidence="1 6 7">Belongs to the chaperonin (HSP60) family.</text>
</comment>
<organism evidence="9 10">
    <name type="scientific">Bizionia hallyeonensis</name>
    <dbReference type="NCBI Taxonomy" id="1123757"/>
    <lineage>
        <taxon>Bacteria</taxon>
        <taxon>Pseudomonadati</taxon>
        <taxon>Bacteroidota</taxon>
        <taxon>Flavobacteriia</taxon>
        <taxon>Flavobacteriales</taxon>
        <taxon>Flavobacteriaceae</taxon>
        <taxon>Bizionia</taxon>
    </lineage>
</organism>
<accession>A0ABW0C685</accession>